<evidence type="ECO:0000313" key="2">
    <source>
        <dbReference type="EMBL" id="KAE9032264.1"/>
    </source>
</evidence>
<keyword evidence="5" id="KW-1185">Reference proteome</keyword>
<dbReference type="Proteomes" id="UP000434957">
    <property type="component" value="Unassembled WGS sequence"/>
</dbReference>
<dbReference type="PROSITE" id="PS50878">
    <property type="entry name" value="RT_POL"/>
    <property type="match status" value="1"/>
</dbReference>
<organism evidence="3 5">
    <name type="scientific">Phytophthora rubi</name>
    <dbReference type="NCBI Taxonomy" id="129364"/>
    <lineage>
        <taxon>Eukaryota</taxon>
        <taxon>Sar</taxon>
        <taxon>Stramenopiles</taxon>
        <taxon>Oomycota</taxon>
        <taxon>Peronosporomycetes</taxon>
        <taxon>Peronosporales</taxon>
        <taxon>Peronosporaceae</taxon>
        <taxon>Phytophthora</taxon>
    </lineage>
</organism>
<proteinExistence type="predicted"/>
<dbReference type="InterPro" id="IPR043502">
    <property type="entry name" value="DNA/RNA_pol_sf"/>
</dbReference>
<feature type="domain" description="Reverse transcriptase" evidence="1">
    <location>
        <begin position="157"/>
        <end position="435"/>
    </location>
</feature>
<dbReference type="AlphaFoldDB" id="A0A6A4FSC4"/>
<evidence type="ECO:0000313" key="3">
    <source>
        <dbReference type="EMBL" id="KAE9350239.1"/>
    </source>
</evidence>
<evidence type="ECO:0000313" key="4">
    <source>
        <dbReference type="Proteomes" id="UP000429607"/>
    </source>
</evidence>
<evidence type="ECO:0000259" key="1">
    <source>
        <dbReference type="PROSITE" id="PS50878"/>
    </source>
</evidence>
<dbReference type="InterPro" id="IPR000477">
    <property type="entry name" value="RT_dom"/>
</dbReference>
<gene>
    <name evidence="2" type="ORF">PR001_g10695</name>
    <name evidence="3" type="ORF">PR003_g5465</name>
</gene>
<dbReference type="SUPFAM" id="SSF56672">
    <property type="entry name" value="DNA/RNA polymerases"/>
    <property type="match status" value="1"/>
</dbReference>
<sequence length="595" mass="67297">MQANLEDQREEHLMHVGQLMQRSMERLRWDFRRVADWERDQAVTKIDEIHGPAFVRHMNTADKFASEWSPILGASHRTIKLADLSKEFKQFVRIPRERELSTGDNEHMMGPITEAEILAAIAALNRHKAAGPDGLNNDFYKDTQALMVPALERVCNGIMNGDEMPPSFLEALIIPLRKKGDSADAMDYRPISLLQTSYKIFAKVLATQLQAILPRLIGHSQQGFVHGRQMQKTVMMMLAQLLTAEDEMNVDADSSRIIPLLDFKNAYDTVDREFIYETLRAFGFNEAFIDLMRRMHTDTSASFLVNGEQSKARAVESGIRQGCPLAPLLFLLAAEILGLAIQQNPDLTGLPVPSLEGVRHIFSAFVDDSTVFLERATQLKRTMELVRRFGALSGLHVQPTKSQIIFLNTAIQLREYGGIAVLQHSDTVRYLGYEVETGQLTNKNWVARIRKIQRRLATATRIATNVENRVLILNAIVLPSILFTAAVFEMPAWAEKEICNITKQFLWKHATGTEVSRNKVNPGLLVTPKKAGGVGLASFTIAIKTQYIKHAIQWPLQRQDAYFAAWRTWAYRGVSPDIARHPSENKLLANQNRFR</sequence>
<accession>A0A6A4FSC4</accession>
<evidence type="ECO:0000313" key="5">
    <source>
        <dbReference type="Proteomes" id="UP000434957"/>
    </source>
</evidence>
<dbReference type="EMBL" id="QXFT01000228">
    <property type="protein sequence ID" value="KAE9350239.1"/>
    <property type="molecule type" value="Genomic_DNA"/>
</dbReference>
<name>A0A6A4FSC4_9STRA</name>
<protein>
    <recommendedName>
        <fullName evidence="1">Reverse transcriptase domain-containing protein</fullName>
    </recommendedName>
</protein>
<dbReference type="PANTHER" id="PTHR31635">
    <property type="entry name" value="REVERSE TRANSCRIPTASE DOMAIN-CONTAINING PROTEIN-RELATED"/>
    <property type="match status" value="1"/>
</dbReference>
<reference evidence="3 5" key="1">
    <citation type="submission" date="2018-08" db="EMBL/GenBank/DDBJ databases">
        <title>Genomic investigation of the strawberry pathogen Phytophthora fragariae indicates pathogenicity is determined by transcriptional variation in three key races.</title>
        <authorList>
            <person name="Adams T.M."/>
            <person name="Armitage A.D."/>
            <person name="Sobczyk M.K."/>
            <person name="Bates H.J."/>
            <person name="Dunwell J.M."/>
            <person name="Nellist C.F."/>
            <person name="Harrison R.J."/>
        </authorList>
    </citation>
    <scope>NUCLEOTIDE SEQUENCE [LARGE SCALE GENOMIC DNA]</scope>
    <source>
        <strain evidence="2 4">SCRP249</strain>
        <strain evidence="3 5">SCRP333</strain>
    </source>
</reference>
<dbReference type="Pfam" id="PF00078">
    <property type="entry name" value="RVT_1"/>
    <property type="match status" value="1"/>
</dbReference>
<dbReference type="Proteomes" id="UP000429607">
    <property type="component" value="Unassembled WGS sequence"/>
</dbReference>
<comment type="caution">
    <text evidence="3">The sequence shown here is derived from an EMBL/GenBank/DDBJ whole genome shotgun (WGS) entry which is preliminary data.</text>
</comment>
<dbReference type="CDD" id="cd01650">
    <property type="entry name" value="RT_nLTR_like"/>
    <property type="match status" value="1"/>
</dbReference>
<dbReference type="EMBL" id="QXFV01000635">
    <property type="protein sequence ID" value="KAE9032264.1"/>
    <property type="molecule type" value="Genomic_DNA"/>
</dbReference>
<dbReference type="PANTHER" id="PTHR31635:SF196">
    <property type="entry name" value="REVERSE TRANSCRIPTASE DOMAIN-CONTAINING PROTEIN-RELATED"/>
    <property type="match status" value="1"/>
</dbReference>